<feature type="non-terminal residue" evidence="1">
    <location>
        <position position="170"/>
    </location>
</feature>
<protein>
    <submittedName>
        <fullName evidence="1">Transposase</fullName>
    </submittedName>
</protein>
<accession>A0A0D6LCG7</accession>
<dbReference type="EMBL" id="KE128416">
    <property type="protein sequence ID" value="EPB65447.1"/>
    <property type="molecule type" value="Genomic_DNA"/>
</dbReference>
<dbReference type="InterPro" id="IPR052709">
    <property type="entry name" value="Transposase-MT_Hybrid"/>
</dbReference>
<evidence type="ECO:0000313" key="1">
    <source>
        <dbReference type="EMBL" id="EPB65447.1"/>
    </source>
</evidence>
<dbReference type="GO" id="GO:0003676">
    <property type="term" value="F:nucleic acid binding"/>
    <property type="evidence" value="ECO:0007669"/>
    <property type="project" value="InterPro"/>
</dbReference>
<organism evidence="1 2">
    <name type="scientific">Ancylostoma ceylanicum</name>
    <dbReference type="NCBI Taxonomy" id="53326"/>
    <lineage>
        <taxon>Eukaryota</taxon>
        <taxon>Metazoa</taxon>
        <taxon>Ecdysozoa</taxon>
        <taxon>Nematoda</taxon>
        <taxon>Chromadorea</taxon>
        <taxon>Rhabditida</taxon>
        <taxon>Rhabditina</taxon>
        <taxon>Rhabditomorpha</taxon>
        <taxon>Strongyloidea</taxon>
        <taxon>Ancylostomatidae</taxon>
        <taxon>Ancylostomatinae</taxon>
        <taxon>Ancylostoma</taxon>
    </lineage>
</organism>
<dbReference type="Gene3D" id="3.30.420.10">
    <property type="entry name" value="Ribonuclease H-like superfamily/Ribonuclease H"/>
    <property type="match status" value="1"/>
</dbReference>
<dbReference type="Pfam" id="PF01359">
    <property type="entry name" value="Transposase_1"/>
    <property type="match status" value="1"/>
</dbReference>
<reference evidence="1 2" key="1">
    <citation type="submission" date="2013-05" db="EMBL/GenBank/DDBJ databases">
        <title>Draft genome of the parasitic nematode Anyclostoma ceylanicum.</title>
        <authorList>
            <person name="Mitreva M."/>
        </authorList>
    </citation>
    <scope>NUCLEOTIDE SEQUENCE [LARGE SCALE GENOMIC DNA]</scope>
</reference>
<evidence type="ECO:0000313" key="2">
    <source>
        <dbReference type="Proteomes" id="UP000054495"/>
    </source>
</evidence>
<dbReference type="AlphaFoldDB" id="A0A0D6LCG7"/>
<keyword evidence="2" id="KW-1185">Reference proteome</keyword>
<dbReference type="InterPro" id="IPR001888">
    <property type="entry name" value="Transposase_1"/>
</dbReference>
<dbReference type="InterPro" id="IPR036388">
    <property type="entry name" value="WH-like_DNA-bd_sf"/>
</dbReference>
<sequence length="170" mass="19598">MELDSELLRKQVDTDPYQTTREMAVCVGVSQSTVTRGLKSIGKVRKLGRWVPHALTQYDMDRRVDVALSLLTLKRTHAWLEHLVCGDEKWILYSNVHRRAQWIDKGLDAEDVPKPNAHAKKVMLSIWWSIHGVEYWELLGEGSTVTADVYVDQLRNLKANLENARPQQHK</sequence>
<dbReference type="PANTHER" id="PTHR46060:SF1">
    <property type="entry name" value="MARINER MOS1 TRANSPOSASE-LIKE PROTEIN"/>
    <property type="match status" value="1"/>
</dbReference>
<proteinExistence type="predicted"/>
<dbReference type="InterPro" id="IPR036397">
    <property type="entry name" value="RNaseH_sf"/>
</dbReference>
<name>A0A0D6LCG7_9BILA</name>
<dbReference type="PANTHER" id="PTHR46060">
    <property type="entry name" value="MARINER MOS1 TRANSPOSASE-LIKE PROTEIN"/>
    <property type="match status" value="1"/>
</dbReference>
<dbReference type="Gene3D" id="1.10.10.10">
    <property type="entry name" value="Winged helix-like DNA-binding domain superfamily/Winged helix DNA-binding domain"/>
    <property type="match status" value="1"/>
</dbReference>
<dbReference type="Proteomes" id="UP000054495">
    <property type="component" value="Unassembled WGS sequence"/>
</dbReference>
<gene>
    <name evidence="1" type="ORF">ANCCEY_15489</name>
</gene>